<dbReference type="Proteomes" id="UP000054097">
    <property type="component" value="Unassembled WGS sequence"/>
</dbReference>
<dbReference type="AlphaFoldDB" id="A0A0C2X2B1"/>
<dbReference type="HOGENOM" id="CLU_2741640_0_0_1"/>
<protein>
    <submittedName>
        <fullName evidence="1">Uncharacterized protein</fullName>
    </submittedName>
</protein>
<name>A0A0C2X2B1_SERVB</name>
<proteinExistence type="predicted"/>
<sequence>MLTRPNRFHHSLFSSLPPFWSQNMDCTSACCCHLNRSIDPTYLDLSHSPDLTPLFLLLMPNCAIAVDVLFR</sequence>
<reference evidence="2" key="2">
    <citation type="submission" date="2015-01" db="EMBL/GenBank/DDBJ databases">
        <title>Evolutionary Origins and Diversification of the Mycorrhizal Mutualists.</title>
        <authorList>
            <consortium name="DOE Joint Genome Institute"/>
            <consortium name="Mycorrhizal Genomics Consortium"/>
            <person name="Kohler A."/>
            <person name="Kuo A."/>
            <person name="Nagy L.G."/>
            <person name="Floudas D."/>
            <person name="Copeland A."/>
            <person name="Barry K.W."/>
            <person name="Cichocki N."/>
            <person name="Veneault-Fourrey C."/>
            <person name="LaButti K."/>
            <person name="Lindquist E.A."/>
            <person name="Lipzen A."/>
            <person name="Lundell T."/>
            <person name="Morin E."/>
            <person name="Murat C."/>
            <person name="Riley R."/>
            <person name="Ohm R."/>
            <person name="Sun H."/>
            <person name="Tunlid A."/>
            <person name="Henrissat B."/>
            <person name="Grigoriev I.V."/>
            <person name="Hibbett D.S."/>
            <person name="Martin F."/>
        </authorList>
    </citation>
    <scope>NUCLEOTIDE SEQUENCE [LARGE SCALE GENOMIC DNA]</scope>
    <source>
        <strain evidence="2">MAFF 305830</strain>
    </source>
</reference>
<organism evidence="1 2">
    <name type="scientific">Serendipita vermifera MAFF 305830</name>
    <dbReference type="NCBI Taxonomy" id="933852"/>
    <lineage>
        <taxon>Eukaryota</taxon>
        <taxon>Fungi</taxon>
        <taxon>Dikarya</taxon>
        <taxon>Basidiomycota</taxon>
        <taxon>Agaricomycotina</taxon>
        <taxon>Agaricomycetes</taxon>
        <taxon>Sebacinales</taxon>
        <taxon>Serendipitaceae</taxon>
        <taxon>Serendipita</taxon>
    </lineage>
</organism>
<gene>
    <name evidence="1" type="ORF">M408DRAFT_253446</name>
</gene>
<accession>A0A0C2X2B1</accession>
<reference evidence="1 2" key="1">
    <citation type="submission" date="2014-04" db="EMBL/GenBank/DDBJ databases">
        <authorList>
            <consortium name="DOE Joint Genome Institute"/>
            <person name="Kuo A."/>
            <person name="Zuccaro A."/>
            <person name="Kohler A."/>
            <person name="Nagy L.G."/>
            <person name="Floudas D."/>
            <person name="Copeland A."/>
            <person name="Barry K.W."/>
            <person name="Cichocki N."/>
            <person name="Veneault-Fourrey C."/>
            <person name="LaButti K."/>
            <person name="Lindquist E.A."/>
            <person name="Lipzen A."/>
            <person name="Lundell T."/>
            <person name="Morin E."/>
            <person name="Murat C."/>
            <person name="Sun H."/>
            <person name="Tunlid A."/>
            <person name="Henrissat B."/>
            <person name="Grigoriev I.V."/>
            <person name="Hibbett D.S."/>
            <person name="Martin F."/>
            <person name="Nordberg H.P."/>
            <person name="Cantor M.N."/>
            <person name="Hua S.X."/>
        </authorList>
    </citation>
    <scope>NUCLEOTIDE SEQUENCE [LARGE SCALE GENOMIC DNA]</scope>
    <source>
        <strain evidence="1 2">MAFF 305830</strain>
    </source>
</reference>
<keyword evidence="2" id="KW-1185">Reference proteome</keyword>
<dbReference type="EMBL" id="KN824335">
    <property type="protein sequence ID" value="KIM23572.1"/>
    <property type="molecule type" value="Genomic_DNA"/>
</dbReference>
<evidence type="ECO:0000313" key="1">
    <source>
        <dbReference type="EMBL" id="KIM23572.1"/>
    </source>
</evidence>
<evidence type="ECO:0000313" key="2">
    <source>
        <dbReference type="Proteomes" id="UP000054097"/>
    </source>
</evidence>